<keyword evidence="3" id="KW-1185">Reference proteome</keyword>
<dbReference type="Proteomes" id="UP001153269">
    <property type="component" value="Unassembled WGS sequence"/>
</dbReference>
<accession>A0A9N7VEG0</accession>
<sequence>MRSGDASVGQEAGCIETGRAGAEAAQRGHTHGQERSRSGGLKGDVSAKQPADSVPAERGRECRRQSWQEGRGPQAPRGWARQEAMRVERGGGRGSPRPGPAGARVQVREGRATRLTRAERDKAGVGRNQRERDRRGETDMSVASGPGPGPPGKETGGRRRRGLGAPSLGAEKRASAERARKGAERSRSRHRRSRQPKEGAQAAADGSVMENGAVKLGRGERVSGGGTNAATETGEKAW</sequence>
<evidence type="ECO:0000256" key="1">
    <source>
        <dbReference type="SAM" id="MobiDB-lite"/>
    </source>
</evidence>
<dbReference type="EMBL" id="CADEAL010004015">
    <property type="protein sequence ID" value="CAB1449418.1"/>
    <property type="molecule type" value="Genomic_DNA"/>
</dbReference>
<protein>
    <submittedName>
        <fullName evidence="2">Uncharacterized protein</fullName>
    </submittedName>
</protein>
<dbReference type="AlphaFoldDB" id="A0A9N7VEG0"/>
<name>A0A9N7VEG0_PLEPL</name>
<reference evidence="2" key="1">
    <citation type="submission" date="2020-03" db="EMBL/GenBank/DDBJ databases">
        <authorList>
            <person name="Weist P."/>
        </authorList>
    </citation>
    <scope>NUCLEOTIDE SEQUENCE</scope>
</reference>
<feature type="region of interest" description="Disordered" evidence="1">
    <location>
        <begin position="1"/>
        <end position="238"/>
    </location>
</feature>
<evidence type="ECO:0000313" key="2">
    <source>
        <dbReference type="EMBL" id="CAB1449418.1"/>
    </source>
</evidence>
<organism evidence="2 3">
    <name type="scientific">Pleuronectes platessa</name>
    <name type="common">European plaice</name>
    <dbReference type="NCBI Taxonomy" id="8262"/>
    <lineage>
        <taxon>Eukaryota</taxon>
        <taxon>Metazoa</taxon>
        <taxon>Chordata</taxon>
        <taxon>Craniata</taxon>
        <taxon>Vertebrata</taxon>
        <taxon>Euteleostomi</taxon>
        <taxon>Actinopterygii</taxon>
        <taxon>Neopterygii</taxon>
        <taxon>Teleostei</taxon>
        <taxon>Neoteleostei</taxon>
        <taxon>Acanthomorphata</taxon>
        <taxon>Carangaria</taxon>
        <taxon>Pleuronectiformes</taxon>
        <taxon>Pleuronectoidei</taxon>
        <taxon>Pleuronectidae</taxon>
        <taxon>Pleuronectes</taxon>
    </lineage>
</organism>
<comment type="caution">
    <text evidence="2">The sequence shown here is derived from an EMBL/GenBank/DDBJ whole genome shotgun (WGS) entry which is preliminary data.</text>
</comment>
<evidence type="ECO:0000313" key="3">
    <source>
        <dbReference type="Proteomes" id="UP001153269"/>
    </source>
</evidence>
<feature type="compositionally biased region" description="Basic and acidic residues" evidence="1">
    <location>
        <begin position="170"/>
        <end position="186"/>
    </location>
</feature>
<feature type="compositionally biased region" description="Basic and acidic residues" evidence="1">
    <location>
        <begin position="55"/>
        <end position="66"/>
    </location>
</feature>
<proteinExistence type="predicted"/>
<feature type="compositionally biased region" description="Basic and acidic residues" evidence="1">
    <location>
        <begin position="106"/>
        <end position="138"/>
    </location>
</feature>
<gene>
    <name evidence="2" type="ORF">PLEPLA_LOCUS37100</name>
</gene>